<dbReference type="GO" id="GO:1901982">
    <property type="term" value="F:maltose binding"/>
    <property type="evidence" value="ECO:0007669"/>
    <property type="project" value="TreeGrafter"/>
</dbReference>
<dbReference type="GO" id="GO:0015768">
    <property type="term" value="P:maltose transport"/>
    <property type="evidence" value="ECO:0007669"/>
    <property type="project" value="TreeGrafter"/>
</dbReference>
<dbReference type="PANTHER" id="PTHR30061">
    <property type="entry name" value="MALTOSE-BINDING PERIPLASMIC PROTEIN"/>
    <property type="match status" value="1"/>
</dbReference>
<gene>
    <name evidence="4" type="ORF">NIES267_58290</name>
</gene>
<protein>
    <submittedName>
        <fullName evidence="4">Extracellular solute-binding protein</fullName>
    </submittedName>
</protein>
<dbReference type="CDD" id="cd14748">
    <property type="entry name" value="PBP2_UgpB"/>
    <property type="match status" value="1"/>
</dbReference>
<keyword evidence="2" id="KW-0813">Transport</keyword>
<keyword evidence="3" id="KW-0732">Signal</keyword>
<evidence type="ECO:0000256" key="3">
    <source>
        <dbReference type="ARBA" id="ARBA00022729"/>
    </source>
</evidence>
<dbReference type="GO" id="GO:0042956">
    <property type="term" value="P:maltodextrin transmembrane transport"/>
    <property type="evidence" value="ECO:0007669"/>
    <property type="project" value="TreeGrafter"/>
</dbReference>
<evidence type="ECO:0000313" key="5">
    <source>
        <dbReference type="Proteomes" id="UP000218418"/>
    </source>
</evidence>
<name>A0A1Z4LYM2_9CYAN</name>
<proteinExistence type="inferred from homology"/>
<dbReference type="Proteomes" id="UP000218418">
    <property type="component" value="Chromosome"/>
</dbReference>
<dbReference type="Pfam" id="PF13416">
    <property type="entry name" value="SBP_bac_8"/>
    <property type="match status" value="1"/>
</dbReference>
<organism evidence="4 5">
    <name type="scientific">Calothrix parasitica NIES-267</name>
    <dbReference type="NCBI Taxonomy" id="1973488"/>
    <lineage>
        <taxon>Bacteria</taxon>
        <taxon>Bacillati</taxon>
        <taxon>Cyanobacteriota</taxon>
        <taxon>Cyanophyceae</taxon>
        <taxon>Nostocales</taxon>
        <taxon>Calotrichaceae</taxon>
        <taxon>Calothrix</taxon>
    </lineage>
</organism>
<evidence type="ECO:0000313" key="4">
    <source>
        <dbReference type="EMBL" id="BAY86323.1"/>
    </source>
</evidence>
<dbReference type="Gene3D" id="3.40.190.10">
    <property type="entry name" value="Periplasmic binding protein-like II"/>
    <property type="match status" value="1"/>
</dbReference>
<comment type="similarity">
    <text evidence="1">Belongs to the bacterial solute-binding protein 1 family.</text>
</comment>
<evidence type="ECO:0000256" key="2">
    <source>
        <dbReference type="ARBA" id="ARBA00022448"/>
    </source>
</evidence>
<dbReference type="EMBL" id="AP018227">
    <property type="protein sequence ID" value="BAY86323.1"/>
    <property type="molecule type" value="Genomic_DNA"/>
</dbReference>
<dbReference type="AlphaFoldDB" id="A0A1Z4LYM2"/>
<reference evidence="4 5" key="1">
    <citation type="submission" date="2017-06" db="EMBL/GenBank/DDBJ databases">
        <title>Genome sequencing of cyanobaciteial culture collection at National Institute for Environmental Studies (NIES).</title>
        <authorList>
            <person name="Hirose Y."/>
            <person name="Shimura Y."/>
            <person name="Fujisawa T."/>
            <person name="Nakamura Y."/>
            <person name="Kawachi M."/>
        </authorList>
    </citation>
    <scope>NUCLEOTIDE SEQUENCE [LARGE SCALE GENOMIC DNA]</scope>
    <source>
        <strain evidence="4 5">NIES-267</strain>
    </source>
</reference>
<keyword evidence="5" id="KW-1185">Reference proteome</keyword>
<dbReference type="PANTHER" id="PTHR30061:SF50">
    <property type="entry name" value="MALTOSE_MALTODEXTRIN-BINDING PERIPLASMIC PROTEIN"/>
    <property type="match status" value="1"/>
</dbReference>
<sequence>MQSIEFSTNGETYLFFTFNKFSKQTQIITRKRMSYKKLLALLIVCILLITGCQSSPTEKENVTHLTLWQGVNPPSNRDVLQKLVDKFNQNHPNIKVDSLYVGQPDQQMPKILAAVVGNAPPDLLWFSPTIAGQLVELDALVALDEMLNQSPVKDEIDPTLLDSIKYQGKIWSVPFATNNVGIFYRPSLFKAAGIEELPSNWEDFRQVAKKLTRDTDGDNKIDQHGIFLPLGKGEFAVFIWLPFMWSGGGELADSAAKVDLVDNQGAISALQLWQDLVKDGSAILSAPERGFETDAFISGKVAMQVTGPWTLNYINNDIKNGDFGVFPIPANERQATGIGGENLFLLKTTREREKAAFEFTEFVLSEEFQTEWALGTGYLPANLKSRESEKYQAYVKEQPTAKVFLEQAQYGRSRPVFSGYTRVSESIGRAIEAVLLDKSSPKQALKESQERLDLIFK</sequence>
<accession>A0A1Z4LYM2</accession>
<dbReference type="SUPFAM" id="SSF53850">
    <property type="entry name" value="Periplasmic binding protein-like II"/>
    <property type="match status" value="1"/>
</dbReference>
<dbReference type="InterPro" id="IPR006059">
    <property type="entry name" value="SBP"/>
</dbReference>
<evidence type="ECO:0000256" key="1">
    <source>
        <dbReference type="ARBA" id="ARBA00008520"/>
    </source>
</evidence>
<dbReference type="GO" id="GO:0055052">
    <property type="term" value="C:ATP-binding cassette (ABC) transporter complex, substrate-binding subunit-containing"/>
    <property type="evidence" value="ECO:0007669"/>
    <property type="project" value="TreeGrafter"/>
</dbReference>